<protein>
    <submittedName>
        <fullName evidence="2">C-type lectin domain-containing protein</fullName>
    </submittedName>
</protein>
<sequence>MWINYRCITQNDRERFNNHNRHLLWILDVSNNNIVPLNDMARYITELVRDIASQHKDWISIHNVIGVDSQQIYNLGMADGGDVGTMQAIFNNASTIATSSQDRSGRIMLYEAILGSRHFINRNSFIAVFATGAPDESNSTNVLDGYDSVLTGNHLLNVFAATDASGNYRFGNESDWSIVRDLADITTGRFTKLQPTNFYLGMKLIPTWYSSSLVYYKSFDNCATNGSIFVPVDSFAQAVQIFLNGQGANIATNLYVQQPDGSTSTLVSSIVSDAANNFAAYDIRKPCDDGWESGGPNVPYCFYAFRLNATWNAAQQVCLDAGGFLVDDMTQSKDDFLGQFTDNRRTWIGLNSKTGIWNWDRGSAPASPLGTETFQPWSNGDGSVDANNPCVYRGTDGKWYKTGCDIV</sequence>
<proteinExistence type="predicted"/>
<dbReference type="WBParaSite" id="JU765_v2.g13004.t1">
    <property type="protein sequence ID" value="JU765_v2.g13004.t1"/>
    <property type="gene ID" value="JU765_v2.g13004"/>
</dbReference>
<dbReference type="Proteomes" id="UP000887576">
    <property type="component" value="Unplaced"/>
</dbReference>
<evidence type="ECO:0000313" key="1">
    <source>
        <dbReference type="Proteomes" id="UP000887576"/>
    </source>
</evidence>
<reference evidence="2" key="1">
    <citation type="submission" date="2022-11" db="UniProtKB">
        <authorList>
            <consortium name="WormBaseParasite"/>
        </authorList>
    </citation>
    <scope>IDENTIFICATION</scope>
</reference>
<organism evidence="1 2">
    <name type="scientific">Panagrolaimus sp. JU765</name>
    <dbReference type="NCBI Taxonomy" id="591449"/>
    <lineage>
        <taxon>Eukaryota</taxon>
        <taxon>Metazoa</taxon>
        <taxon>Ecdysozoa</taxon>
        <taxon>Nematoda</taxon>
        <taxon>Chromadorea</taxon>
        <taxon>Rhabditida</taxon>
        <taxon>Tylenchina</taxon>
        <taxon>Panagrolaimomorpha</taxon>
        <taxon>Panagrolaimoidea</taxon>
        <taxon>Panagrolaimidae</taxon>
        <taxon>Panagrolaimus</taxon>
    </lineage>
</organism>
<accession>A0AC34Q5Q7</accession>
<evidence type="ECO:0000313" key="2">
    <source>
        <dbReference type="WBParaSite" id="JU765_v2.g13004.t1"/>
    </source>
</evidence>
<name>A0AC34Q5Q7_9BILA</name>